<accession>A0ABT4CYN1</accession>
<comment type="caution">
    <text evidence="2">The sequence shown here is derived from an EMBL/GenBank/DDBJ whole genome shotgun (WGS) entry which is preliminary data.</text>
</comment>
<feature type="chain" id="PRO_5046154238" evidence="1">
    <location>
        <begin position="29"/>
        <end position="151"/>
    </location>
</feature>
<reference evidence="2" key="1">
    <citation type="submission" date="2022-12" db="EMBL/GenBank/DDBJ databases">
        <authorList>
            <person name="Wang J."/>
        </authorList>
    </citation>
    <scope>NUCLEOTIDE SEQUENCE</scope>
    <source>
        <strain evidence="2">HY-45-18</strain>
    </source>
</reference>
<organism evidence="2 3">
    <name type="scientific">Clostridium aestuarii</name>
    <dbReference type="NCBI Taxonomy" id="338193"/>
    <lineage>
        <taxon>Bacteria</taxon>
        <taxon>Bacillati</taxon>
        <taxon>Bacillota</taxon>
        <taxon>Clostridia</taxon>
        <taxon>Eubacteriales</taxon>
        <taxon>Clostridiaceae</taxon>
        <taxon>Clostridium</taxon>
    </lineage>
</organism>
<dbReference type="Proteomes" id="UP001078443">
    <property type="component" value="Unassembled WGS sequence"/>
</dbReference>
<dbReference type="RefSeq" id="WP_268040356.1">
    <property type="nucleotide sequence ID" value="NZ_JAPQER010000002.1"/>
</dbReference>
<keyword evidence="3" id="KW-1185">Reference proteome</keyword>
<dbReference type="EMBL" id="JAPQER010000002">
    <property type="protein sequence ID" value="MCY6484084.1"/>
    <property type="molecule type" value="Genomic_DNA"/>
</dbReference>
<dbReference type="NCBIfam" id="NF038353">
    <property type="entry name" value="FxLYD_dom"/>
    <property type="match status" value="1"/>
</dbReference>
<name>A0ABT4CYN1_9CLOT</name>
<proteinExistence type="predicted"/>
<gene>
    <name evidence="2" type="ORF">OW763_06925</name>
</gene>
<protein>
    <submittedName>
        <fullName evidence="2">FxLYD domain-containing protein</fullName>
    </submittedName>
</protein>
<keyword evidence="1" id="KW-0732">Signal</keyword>
<sequence>MKKHIKKIVICGLIGVNLAFGAVNVATADTGVMQRLEKIVTRMEKASANMPAHFQKSTLVDIKNVKMIDGEYGGKEIVGKITNATGVDLDSVTLEYETLDKDGNVLKYNTDVYTQKIKNGGTIDFKGDVMNAEKVASFKLKSVKIEADNIK</sequence>
<evidence type="ECO:0000313" key="2">
    <source>
        <dbReference type="EMBL" id="MCY6484084.1"/>
    </source>
</evidence>
<evidence type="ECO:0000313" key="3">
    <source>
        <dbReference type="Proteomes" id="UP001078443"/>
    </source>
</evidence>
<evidence type="ECO:0000256" key="1">
    <source>
        <dbReference type="SAM" id="SignalP"/>
    </source>
</evidence>
<feature type="signal peptide" evidence="1">
    <location>
        <begin position="1"/>
        <end position="28"/>
    </location>
</feature>
<dbReference type="InterPro" id="IPR047676">
    <property type="entry name" value="FxLYD_dom"/>
</dbReference>